<comment type="subunit">
    <text evidence="9">Monomer.</text>
</comment>
<feature type="domain" description="OCT" evidence="11">
    <location>
        <begin position="351"/>
        <end position="429"/>
    </location>
</feature>
<proteinExistence type="inferred from homology"/>
<dbReference type="Pfam" id="PF01926">
    <property type="entry name" value="MMR_HSR1"/>
    <property type="match status" value="1"/>
</dbReference>
<keyword evidence="8 9" id="KW-0342">GTP-binding</keyword>
<feature type="binding site" evidence="9">
    <location>
        <begin position="164"/>
        <end position="171"/>
    </location>
    <ligand>
        <name>GTP</name>
        <dbReference type="ChEBI" id="CHEBI:37565"/>
    </ligand>
</feature>
<sequence length="430" mass="47868">MFIDRAKVILKAGKGGDGSVSFRREKYVEFGGPDGGNGGKGGSIYLVSKGGIDTLSFYRHAKTFKAEPGDNGHKKNSFGRYGKDMYLTVPTGTVVYSESGEVLFDFYQDNMVYLACKGGRGGKGNRCFVTSTNRAPKFAENGEKGEEKVVYLELKLLADCGFVGLPSVGKSTLLSVISNAKPKIAAYKFTTLEPMLGVVELPSGESFVAADLPGLIEGASKGRGLGFIFLRHIERCRVILHVVDAVPLEGSMIDNFEKINKELESYNLDLLKRPMVICINKMDEEGSEKNAREFIEQIRAKYGDKYPVFTISAINREGLIPMLRKVYELLSETEKFVLYKPSEEEKTYVYNPNTDKGGYQIVKRGNMLYEIVGDKVKDVYNRINLKSEEGEMRLISYLNSLNIEQALEKAGVEDGATVYLDDYEFEYFKG</sequence>
<dbReference type="PIRSF" id="PIRSF002401">
    <property type="entry name" value="GTP_bd_Obg/CgtA"/>
    <property type="match status" value="1"/>
</dbReference>
<evidence type="ECO:0000256" key="6">
    <source>
        <dbReference type="ARBA" id="ARBA00022801"/>
    </source>
</evidence>
<evidence type="ECO:0000256" key="8">
    <source>
        <dbReference type="ARBA" id="ARBA00023134"/>
    </source>
</evidence>
<dbReference type="Pfam" id="PF09269">
    <property type="entry name" value="DUF1967"/>
    <property type="match status" value="1"/>
</dbReference>
<evidence type="ECO:0000313" key="13">
    <source>
        <dbReference type="EMBL" id="MBO8414684.1"/>
    </source>
</evidence>
<dbReference type="InterPro" id="IPR006073">
    <property type="entry name" value="GTP-bd"/>
</dbReference>
<evidence type="ECO:0000256" key="5">
    <source>
        <dbReference type="ARBA" id="ARBA00022741"/>
    </source>
</evidence>
<dbReference type="SUPFAM" id="SSF102741">
    <property type="entry name" value="Obg GTP-binding protein C-terminal domain"/>
    <property type="match status" value="1"/>
</dbReference>
<dbReference type="PROSITE" id="PS00905">
    <property type="entry name" value="GTP1_OBG"/>
    <property type="match status" value="1"/>
</dbReference>
<dbReference type="NCBIfam" id="NF008955">
    <property type="entry name" value="PRK12297.1"/>
    <property type="match status" value="1"/>
</dbReference>
<dbReference type="InterPro" id="IPR036346">
    <property type="entry name" value="GTP-bd_prot_GTP1/OBG_C_sf"/>
</dbReference>
<dbReference type="Gene3D" id="3.30.300.350">
    <property type="entry name" value="GTP-binding protein OBG, C-terminal domain"/>
    <property type="match status" value="1"/>
</dbReference>
<dbReference type="PANTHER" id="PTHR11702">
    <property type="entry name" value="DEVELOPMENTALLY REGULATED GTP-BINDING PROTEIN-RELATED"/>
    <property type="match status" value="1"/>
</dbReference>
<feature type="binding site" evidence="9">
    <location>
        <position position="191"/>
    </location>
    <ligand>
        <name>Mg(2+)</name>
        <dbReference type="ChEBI" id="CHEBI:18420"/>
    </ligand>
</feature>
<feature type="domain" description="OBG-type G" evidence="10">
    <location>
        <begin position="158"/>
        <end position="331"/>
    </location>
</feature>
<dbReference type="GO" id="GO:0005525">
    <property type="term" value="F:GTP binding"/>
    <property type="evidence" value="ECO:0007669"/>
    <property type="project" value="UniProtKB-UniRule"/>
</dbReference>
<evidence type="ECO:0000256" key="9">
    <source>
        <dbReference type="HAMAP-Rule" id="MF_01454"/>
    </source>
</evidence>
<keyword evidence="7 9" id="KW-0460">Magnesium</keyword>
<dbReference type="InterPro" id="IPR006169">
    <property type="entry name" value="GTP1_OBG_dom"/>
</dbReference>
<dbReference type="GO" id="GO:0003924">
    <property type="term" value="F:GTPase activity"/>
    <property type="evidence" value="ECO:0007669"/>
    <property type="project" value="UniProtKB-UniRule"/>
</dbReference>
<dbReference type="FunFam" id="2.70.210.12:FF:000001">
    <property type="entry name" value="GTPase Obg"/>
    <property type="match status" value="1"/>
</dbReference>
<dbReference type="PROSITE" id="PS51881">
    <property type="entry name" value="OCT"/>
    <property type="match status" value="1"/>
</dbReference>
<dbReference type="NCBIfam" id="TIGR03595">
    <property type="entry name" value="Obg_CgtA_exten"/>
    <property type="match status" value="1"/>
</dbReference>
<dbReference type="NCBIfam" id="TIGR02729">
    <property type="entry name" value="Obg_CgtA"/>
    <property type="match status" value="1"/>
</dbReference>
<dbReference type="CDD" id="cd01898">
    <property type="entry name" value="Obg"/>
    <property type="match status" value="1"/>
</dbReference>
<evidence type="ECO:0000256" key="7">
    <source>
        <dbReference type="ARBA" id="ARBA00022842"/>
    </source>
</evidence>
<evidence type="ECO:0000256" key="2">
    <source>
        <dbReference type="ARBA" id="ARBA00007699"/>
    </source>
</evidence>
<feature type="binding site" evidence="9">
    <location>
        <begin position="312"/>
        <end position="314"/>
    </location>
    <ligand>
        <name>GTP</name>
        <dbReference type="ChEBI" id="CHEBI:37565"/>
    </ligand>
</feature>
<dbReference type="SUPFAM" id="SSF52540">
    <property type="entry name" value="P-loop containing nucleoside triphosphate hydrolases"/>
    <property type="match status" value="1"/>
</dbReference>
<dbReference type="InterPro" id="IPR006074">
    <property type="entry name" value="GTP1-OBG_CS"/>
</dbReference>
<feature type="binding site" evidence="9">
    <location>
        <begin position="211"/>
        <end position="214"/>
    </location>
    <ligand>
        <name>GTP</name>
        <dbReference type="ChEBI" id="CHEBI:37565"/>
    </ligand>
</feature>
<dbReference type="PROSITE" id="PS51883">
    <property type="entry name" value="OBG"/>
    <property type="match status" value="1"/>
</dbReference>
<dbReference type="InterPro" id="IPR015349">
    <property type="entry name" value="OCT_dom"/>
</dbReference>
<dbReference type="PANTHER" id="PTHR11702:SF31">
    <property type="entry name" value="MITOCHONDRIAL RIBOSOME-ASSOCIATED GTPASE 2"/>
    <property type="match status" value="1"/>
</dbReference>
<dbReference type="HAMAP" id="MF_01454">
    <property type="entry name" value="GTPase_Obg"/>
    <property type="match status" value="1"/>
</dbReference>
<dbReference type="InterPro" id="IPR014100">
    <property type="entry name" value="GTP-bd_Obg/CgtA"/>
</dbReference>
<comment type="caution">
    <text evidence="13">The sequence shown here is derived from an EMBL/GenBank/DDBJ whole genome shotgun (WGS) entry which is preliminary data.</text>
</comment>
<dbReference type="EC" id="3.6.5.-" evidence="9"/>
<evidence type="ECO:0000256" key="1">
    <source>
        <dbReference type="ARBA" id="ARBA00001946"/>
    </source>
</evidence>
<evidence type="ECO:0000259" key="10">
    <source>
        <dbReference type="PROSITE" id="PS51710"/>
    </source>
</evidence>
<accession>A0A9D9GSC4</accession>
<dbReference type="Pfam" id="PF01018">
    <property type="entry name" value="GTP1_OBG"/>
    <property type="match status" value="1"/>
</dbReference>
<protein>
    <recommendedName>
        <fullName evidence="9">GTPase Obg</fullName>
        <ecNumber evidence="9">3.6.5.-</ecNumber>
    </recommendedName>
    <alternativeName>
        <fullName evidence="9">GTP-binding protein Obg</fullName>
    </alternativeName>
</protein>
<dbReference type="EMBL" id="JADING010000128">
    <property type="protein sequence ID" value="MBO8414684.1"/>
    <property type="molecule type" value="Genomic_DNA"/>
</dbReference>
<dbReference type="GO" id="GO:0005737">
    <property type="term" value="C:cytoplasm"/>
    <property type="evidence" value="ECO:0007669"/>
    <property type="project" value="UniProtKB-SubCell"/>
</dbReference>
<evidence type="ECO:0000259" key="12">
    <source>
        <dbReference type="PROSITE" id="PS51883"/>
    </source>
</evidence>
<reference evidence="13" key="2">
    <citation type="journal article" date="2021" name="PeerJ">
        <title>Extensive microbial diversity within the chicken gut microbiome revealed by metagenomics and culture.</title>
        <authorList>
            <person name="Gilroy R."/>
            <person name="Ravi A."/>
            <person name="Getino M."/>
            <person name="Pursley I."/>
            <person name="Horton D.L."/>
            <person name="Alikhan N.F."/>
            <person name="Baker D."/>
            <person name="Gharbi K."/>
            <person name="Hall N."/>
            <person name="Watson M."/>
            <person name="Adriaenssens E.M."/>
            <person name="Foster-Nyarko E."/>
            <person name="Jarju S."/>
            <person name="Secka A."/>
            <person name="Antonio M."/>
            <person name="Oren A."/>
            <person name="Chaudhuri R.R."/>
            <person name="La Ragione R."/>
            <person name="Hildebrand F."/>
            <person name="Pallen M.J."/>
        </authorList>
    </citation>
    <scope>NUCLEOTIDE SEQUENCE</scope>
    <source>
        <strain evidence="13">1748</strain>
    </source>
</reference>
<dbReference type="Gene3D" id="3.40.50.300">
    <property type="entry name" value="P-loop containing nucleotide triphosphate hydrolases"/>
    <property type="match status" value="1"/>
</dbReference>
<comment type="function">
    <text evidence="9">An essential GTPase which binds GTP, GDP and possibly (p)ppGpp with moderate affinity, with high nucleotide exchange rates and a fairly low GTP hydrolysis rate. Plays a role in control of the cell cycle, stress response, ribosome biogenesis and in those bacteria that undergo differentiation, in morphogenesis control.</text>
</comment>
<dbReference type="InterPro" id="IPR036726">
    <property type="entry name" value="GTP1_OBG_dom_sf"/>
</dbReference>
<evidence type="ECO:0000259" key="11">
    <source>
        <dbReference type="PROSITE" id="PS51881"/>
    </source>
</evidence>
<name>A0A9D9GSC4_9BACL</name>
<comment type="subcellular location">
    <subcellularLocation>
        <location evidence="9">Cytoplasm</location>
    </subcellularLocation>
</comment>
<evidence type="ECO:0000313" key="14">
    <source>
        <dbReference type="Proteomes" id="UP000823629"/>
    </source>
</evidence>
<dbReference type="Proteomes" id="UP000823629">
    <property type="component" value="Unassembled WGS sequence"/>
</dbReference>
<reference evidence="13" key="1">
    <citation type="submission" date="2020-10" db="EMBL/GenBank/DDBJ databases">
        <authorList>
            <person name="Gilroy R."/>
        </authorList>
    </citation>
    <scope>NUCLEOTIDE SEQUENCE</scope>
    <source>
        <strain evidence="13">1748</strain>
    </source>
</reference>
<dbReference type="NCBIfam" id="NF008956">
    <property type="entry name" value="PRK12299.1"/>
    <property type="match status" value="1"/>
</dbReference>
<dbReference type="InterPro" id="IPR031167">
    <property type="entry name" value="G_OBG"/>
</dbReference>
<gene>
    <name evidence="13" type="primary">obgE</name>
    <name evidence="9" type="synonym">obg</name>
    <name evidence="13" type="ORF">IAC78_04375</name>
</gene>
<dbReference type="InterPro" id="IPR027417">
    <property type="entry name" value="P-loop_NTPase"/>
</dbReference>
<feature type="domain" description="Obg" evidence="12">
    <location>
        <begin position="1"/>
        <end position="157"/>
    </location>
</feature>
<dbReference type="GO" id="GO:0000287">
    <property type="term" value="F:magnesium ion binding"/>
    <property type="evidence" value="ECO:0007669"/>
    <property type="project" value="InterPro"/>
</dbReference>
<dbReference type="AlphaFoldDB" id="A0A9D9GSC4"/>
<dbReference type="PROSITE" id="PS51710">
    <property type="entry name" value="G_OBG"/>
    <property type="match status" value="1"/>
</dbReference>
<keyword evidence="4 9" id="KW-0479">Metal-binding</keyword>
<keyword evidence="6 9" id="KW-0378">Hydrolase</keyword>
<dbReference type="SUPFAM" id="SSF82051">
    <property type="entry name" value="Obg GTP-binding protein N-terminal domain"/>
    <property type="match status" value="1"/>
</dbReference>
<comment type="cofactor">
    <cofactor evidence="1 9">
        <name>Mg(2+)</name>
        <dbReference type="ChEBI" id="CHEBI:18420"/>
    </cofactor>
</comment>
<organism evidence="13 14">
    <name type="scientific">Candidatus Scatoplasma merdavium</name>
    <dbReference type="NCBI Taxonomy" id="2840932"/>
    <lineage>
        <taxon>Bacteria</taxon>
        <taxon>Bacillati</taxon>
        <taxon>Bacillota</taxon>
        <taxon>Bacilli</taxon>
        <taxon>Bacillales</taxon>
        <taxon>Candidatus Scatoplasma</taxon>
    </lineage>
</organism>
<comment type="similarity">
    <text evidence="2 9">Belongs to the TRAFAC class OBG-HflX-like GTPase superfamily. OBG GTPase family.</text>
</comment>
<dbReference type="GO" id="GO:0042254">
    <property type="term" value="P:ribosome biogenesis"/>
    <property type="evidence" value="ECO:0007669"/>
    <property type="project" value="UniProtKB-UniRule"/>
</dbReference>
<feature type="binding site" evidence="9">
    <location>
        <begin position="189"/>
        <end position="193"/>
    </location>
    <ligand>
        <name>GTP</name>
        <dbReference type="ChEBI" id="CHEBI:37565"/>
    </ligand>
</feature>
<dbReference type="InterPro" id="IPR045086">
    <property type="entry name" value="OBG_GTPase"/>
</dbReference>
<keyword evidence="3 9" id="KW-0963">Cytoplasm</keyword>
<dbReference type="Gene3D" id="2.70.210.12">
    <property type="entry name" value="GTP1/OBG domain"/>
    <property type="match status" value="1"/>
</dbReference>
<feature type="binding site" evidence="9">
    <location>
        <begin position="280"/>
        <end position="283"/>
    </location>
    <ligand>
        <name>GTP</name>
        <dbReference type="ChEBI" id="CHEBI:37565"/>
    </ligand>
</feature>
<feature type="binding site" evidence="9">
    <location>
        <position position="171"/>
    </location>
    <ligand>
        <name>Mg(2+)</name>
        <dbReference type="ChEBI" id="CHEBI:18420"/>
    </ligand>
</feature>
<evidence type="ECO:0000256" key="4">
    <source>
        <dbReference type="ARBA" id="ARBA00022723"/>
    </source>
</evidence>
<keyword evidence="5 9" id="KW-0547">Nucleotide-binding</keyword>
<dbReference type="PRINTS" id="PR00326">
    <property type="entry name" value="GTP1OBG"/>
</dbReference>
<evidence type="ECO:0000256" key="3">
    <source>
        <dbReference type="ARBA" id="ARBA00022490"/>
    </source>
</evidence>